<organism evidence="1 2">
    <name type="scientific">Streptomyces phaeofaciens</name>
    <dbReference type="NCBI Taxonomy" id="68254"/>
    <lineage>
        <taxon>Bacteria</taxon>
        <taxon>Bacillati</taxon>
        <taxon>Actinomycetota</taxon>
        <taxon>Actinomycetes</taxon>
        <taxon>Kitasatosporales</taxon>
        <taxon>Streptomycetaceae</taxon>
        <taxon>Streptomyces</taxon>
    </lineage>
</organism>
<reference evidence="1" key="2">
    <citation type="submission" date="2020-09" db="EMBL/GenBank/DDBJ databases">
        <authorList>
            <person name="Sun Q."/>
            <person name="Ohkuma M."/>
        </authorList>
    </citation>
    <scope>NUCLEOTIDE SEQUENCE</scope>
    <source>
        <strain evidence="1">JCM 4125</strain>
    </source>
</reference>
<dbReference type="Proteomes" id="UP000646776">
    <property type="component" value="Unassembled WGS sequence"/>
</dbReference>
<dbReference type="EMBL" id="BMSA01000054">
    <property type="protein sequence ID" value="GGT97676.1"/>
    <property type="molecule type" value="Genomic_DNA"/>
</dbReference>
<sequence>MPKLRLHRPFHMYMREGERNVFPRRVRGAIGDGNRKGNRKMHMMIEAGVTVGVAEDGVLCLVSCDGAPHFYSPAATGMWIALRRSGGNLESAAAALQSAWGVDSAEIRLLIEEQVGSWERDRLVRTLSCAPRIRRSGGCIPAQRTIN</sequence>
<evidence type="ECO:0008006" key="3">
    <source>
        <dbReference type="Google" id="ProtNLM"/>
    </source>
</evidence>
<evidence type="ECO:0000313" key="2">
    <source>
        <dbReference type="Proteomes" id="UP000646776"/>
    </source>
</evidence>
<comment type="caution">
    <text evidence="1">The sequence shown here is derived from an EMBL/GenBank/DDBJ whole genome shotgun (WGS) entry which is preliminary data.</text>
</comment>
<reference evidence="1" key="1">
    <citation type="journal article" date="2014" name="Int. J. Syst. Evol. Microbiol.">
        <title>Complete genome sequence of Corynebacterium casei LMG S-19264T (=DSM 44701T), isolated from a smear-ripened cheese.</title>
        <authorList>
            <consortium name="US DOE Joint Genome Institute (JGI-PGF)"/>
            <person name="Walter F."/>
            <person name="Albersmeier A."/>
            <person name="Kalinowski J."/>
            <person name="Ruckert C."/>
        </authorList>
    </citation>
    <scope>NUCLEOTIDE SEQUENCE</scope>
    <source>
        <strain evidence="1">JCM 4125</strain>
    </source>
</reference>
<protein>
    <recommendedName>
        <fullName evidence="3">PqqD family protein</fullName>
    </recommendedName>
</protein>
<accession>A0A918HQX2</accession>
<evidence type="ECO:0000313" key="1">
    <source>
        <dbReference type="EMBL" id="GGT97676.1"/>
    </source>
</evidence>
<proteinExistence type="predicted"/>
<dbReference type="AlphaFoldDB" id="A0A918HQX2"/>
<keyword evidence="2" id="KW-1185">Reference proteome</keyword>
<name>A0A918HQX2_9ACTN</name>
<gene>
    <name evidence="1" type="ORF">GCM10010226_88970</name>
</gene>